<dbReference type="Proteomes" id="UP001464891">
    <property type="component" value="Unassembled WGS sequence"/>
</dbReference>
<protein>
    <recommendedName>
        <fullName evidence="3">DUF11 domain-containing protein</fullName>
    </recommendedName>
</protein>
<dbReference type="EMBL" id="JAMPKM010000008">
    <property type="protein sequence ID" value="MEP0818381.1"/>
    <property type="molecule type" value="Genomic_DNA"/>
</dbReference>
<sequence>MKSNNRTSVKPKFNYRSLVAGLFIAGGVFQLVTPVLAAPAANTTISNTATASYTDPSTGTTLSATSNTVTVTVAEVAGIDVSALNTPGSAQPGGTLNYDFKITNTGNDPTRFVLPSTASITGTGAAGASISQIITAGADGVLGNADDQTIAVGGAPLLTGSIAANGIINVRVVLAIAANAAPGTVTVEYGKSVDPASTNQVYAANGALDIYTNDNTDPSTVPGEVAGAPVNGTREDSATLDGVIGNVAGVLNGTNGNAAATGDGTNNNTDFTNKAVAPTDSKPGSTANDPGVVTFTNTLSNTGNAPATFLLRPDAPGSTVPAGTTATITAGGTTGTFTWNGTAWTGTPVTVSVAPGTPVNYTVTVDLPAGTKLSTDLTTPGDLTSPTAAVVGGYAMPILAFVDSNNDGIAQVTEPQNLTIERTYLGYVAMYKEAQILEADGTTVVQAFTTDATALTGKLTPGRIVEYRISYKNISETAAATTGSSILNATNLQIVEDGTTGGNNWALDQDGNTIMDTVHVSGIDAGGTIVTTGTDPNITKYVDTISSLAPGASGKLDIRRKMSN</sequence>
<name>A0ABV0J9C6_9CYAN</name>
<proteinExistence type="predicted"/>
<keyword evidence="2" id="KW-1185">Reference proteome</keyword>
<evidence type="ECO:0008006" key="3">
    <source>
        <dbReference type="Google" id="ProtNLM"/>
    </source>
</evidence>
<reference evidence="1 2" key="1">
    <citation type="submission" date="2022-04" db="EMBL/GenBank/DDBJ databases">
        <title>Positive selection, recombination, and allopatry shape intraspecific diversity of widespread and dominant cyanobacteria.</title>
        <authorList>
            <person name="Wei J."/>
            <person name="Shu W."/>
            <person name="Hu C."/>
        </authorList>
    </citation>
    <scope>NUCLEOTIDE SEQUENCE [LARGE SCALE GENOMIC DNA]</scope>
    <source>
        <strain evidence="1 2">GB2-A4</strain>
    </source>
</reference>
<evidence type="ECO:0000313" key="1">
    <source>
        <dbReference type="EMBL" id="MEP0818381.1"/>
    </source>
</evidence>
<comment type="caution">
    <text evidence="1">The sequence shown here is derived from an EMBL/GenBank/DDBJ whole genome shotgun (WGS) entry which is preliminary data.</text>
</comment>
<dbReference type="RefSeq" id="WP_190441828.1">
    <property type="nucleotide sequence ID" value="NZ_JAMPKM010000008.1"/>
</dbReference>
<accession>A0ABV0J9C6</accession>
<gene>
    <name evidence="1" type="ORF">NC998_14875</name>
</gene>
<organism evidence="1 2">
    <name type="scientific">Trichocoleus desertorum GB2-A4</name>
    <dbReference type="NCBI Taxonomy" id="2933944"/>
    <lineage>
        <taxon>Bacteria</taxon>
        <taxon>Bacillati</taxon>
        <taxon>Cyanobacteriota</taxon>
        <taxon>Cyanophyceae</taxon>
        <taxon>Leptolyngbyales</taxon>
        <taxon>Trichocoleusaceae</taxon>
        <taxon>Trichocoleus</taxon>
    </lineage>
</organism>
<evidence type="ECO:0000313" key="2">
    <source>
        <dbReference type="Proteomes" id="UP001464891"/>
    </source>
</evidence>